<comment type="caution">
    <text evidence="12">The sequence shown here is derived from an EMBL/GenBank/DDBJ whole genome shotgun (WGS) entry which is preliminary data.</text>
</comment>
<evidence type="ECO:0000256" key="6">
    <source>
        <dbReference type="ARBA" id="ARBA00022763"/>
    </source>
</evidence>
<dbReference type="GO" id="GO:0006302">
    <property type="term" value="P:double-strand break repair"/>
    <property type="evidence" value="ECO:0007669"/>
    <property type="project" value="TreeGrafter"/>
</dbReference>
<keyword evidence="13" id="KW-1185">Reference proteome</keyword>
<dbReference type="InterPro" id="IPR036691">
    <property type="entry name" value="Endo/exonu/phosph_ase_sf"/>
</dbReference>
<keyword evidence="12" id="KW-0255">Endonuclease</keyword>
<comment type="cofactor">
    <cofactor evidence="1">
        <name>Mn(2+)</name>
        <dbReference type="ChEBI" id="CHEBI:29035"/>
    </cofactor>
</comment>
<dbReference type="GO" id="GO:0003697">
    <property type="term" value="F:single-stranded DNA binding"/>
    <property type="evidence" value="ECO:0007669"/>
    <property type="project" value="TreeGrafter"/>
</dbReference>
<keyword evidence="5" id="KW-0479">Metal-binding</keyword>
<evidence type="ECO:0000256" key="5">
    <source>
        <dbReference type="ARBA" id="ARBA00022723"/>
    </source>
</evidence>
<dbReference type="GO" id="GO:0046872">
    <property type="term" value="F:metal ion binding"/>
    <property type="evidence" value="ECO:0007669"/>
    <property type="project" value="UniProtKB-KW"/>
</dbReference>
<dbReference type="GO" id="GO:0005737">
    <property type="term" value="C:cytoplasm"/>
    <property type="evidence" value="ECO:0007669"/>
    <property type="project" value="TreeGrafter"/>
</dbReference>
<keyword evidence="8" id="KW-0460">Magnesium</keyword>
<evidence type="ECO:0000256" key="1">
    <source>
        <dbReference type="ARBA" id="ARBA00001936"/>
    </source>
</evidence>
<keyword evidence="10" id="KW-0539">Nucleus</keyword>
<evidence type="ECO:0000256" key="9">
    <source>
        <dbReference type="ARBA" id="ARBA00023204"/>
    </source>
</evidence>
<evidence type="ECO:0000256" key="3">
    <source>
        <dbReference type="ARBA" id="ARBA00004322"/>
    </source>
</evidence>
<keyword evidence="9" id="KW-0234">DNA repair</keyword>
<dbReference type="EMBL" id="JARKIF010000002">
    <property type="protein sequence ID" value="KAJ7647742.1"/>
    <property type="molecule type" value="Genomic_DNA"/>
</dbReference>
<evidence type="ECO:0000256" key="10">
    <source>
        <dbReference type="ARBA" id="ARBA00023242"/>
    </source>
</evidence>
<evidence type="ECO:0000259" key="11">
    <source>
        <dbReference type="Pfam" id="PF03372"/>
    </source>
</evidence>
<dbReference type="PANTHER" id="PTHR15822">
    <property type="entry name" value="TRAF AND TNF RECEPTOR-ASSOCIATED PROTEIN"/>
    <property type="match status" value="1"/>
</dbReference>
<reference evidence="12" key="1">
    <citation type="submission" date="2023-03" db="EMBL/GenBank/DDBJ databases">
        <title>Massive genome expansion in bonnet fungi (Mycena s.s.) driven by repeated elements and novel gene families across ecological guilds.</title>
        <authorList>
            <consortium name="Lawrence Berkeley National Laboratory"/>
            <person name="Harder C.B."/>
            <person name="Miyauchi S."/>
            <person name="Viragh M."/>
            <person name="Kuo A."/>
            <person name="Thoen E."/>
            <person name="Andreopoulos B."/>
            <person name="Lu D."/>
            <person name="Skrede I."/>
            <person name="Drula E."/>
            <person name="Henrissat B."/>
            <person name="Morin E."/>
            <person name="Kohler A."/>
            <person name="Barry K."/>
            <person name="LaButti K."/>
            <person name="Morin E."/>
            <person name="Salamov A."/>
            <person name="Lipzen A."/>
            <person name="Mereny Z."/>
            <person name="Hegedus B."/>
            <person name="Baldrian P."/>
            <person name="Stursova M."/>
            <person name="Weitz H."/>
            <person name="Taylor A."/>
            <person name="Grigoriev I.V."/>
            <person name="Nagy L.G."/>
            <person name="Martin F."/>
            <person name="Kauserud H."/>
        </authorList>
    </citation>
    <scope>NUCLEOTIDE SEQUENCE</scope>
    <source>
        <strain evidence="12">9284</strain>
    </source>
</reference>
<dbReference type="SUPFAM" id="SSF56219">
    <property type="entry name" value="DNase I-like"/>
    <property type="match status" value="1"/>
</dbReference>
<comment type="cofactor">
    <cofactor evidence="2">
        <name>Mg(2+)</name>
        <dbReference type="ChEBI" id="CHEBI:18420"/>
    </cofactor>
</comment>
<dbReference type="CDD" id="cd09080">
    <property type="entry name" value="TDP2"/>
    <property type="match status" value="1"/>
</dbReference>
<feature type="domain" description="Endonuclease/exonuclease/phosphatase" evidence="11">
    <location>
        <begin position="60"/>
        <end position="307"/>
    </location>
</feature>
<dbReference type="InterPro" id="IPR051547">
    <property type="entry name" value="TDP2-like"/>
</dbReference>
<evidence type="ECO:0000313" key="12">
    <source>
        <dbReference type="EMBL" id="KAJ7647742.1"/>
    </source>
</evidence>
<evidence type="ECO:0000256" key="4">
    <source>
        <dbReference type="ARBA" id="ARBA00022722"/>
    </source>
</evidence>
<name>A0AAD7CGH6_9AGAR</name>
<proteinExistence type="predicted"/>
<dbReference type="PANTHER" id="PTHR15822:SF4">
    <property type="entry name" value="TYROSYL-DNA PHOSPHODIESTERASE 2"/>
    <property type="match status" value="1"/>
</dbReference>
<organism evidence="12 13">
    <name type="scientific">Roridomyces roridus</name>
    <dbReference type="NCBI Taxonomy" id="1738132"/>
    <lineage>
        <taxon>Eukaryota</taxon>
        <taxon>Fungi</taxon>
        <taxon>Dikarya</taxon>
        <taxon>Basidiomycota</taxon>
        <taxon>Agaricomycotina</taxon>
        <taxon>Agaricomycetes</taxon>
        <taxon>Agaricomycetidae</taxon>
        <taxon>Agaricales</taxon>
        <taxon>Marasmiineae</taxon>
        <taxon>Mycenaceae</taxon>
        <taxon>Roridomyces</taxon>
    </lineage>
</organism>
<keyword evidence="7" id="KW-0378">Hydrolase</keyword>
<dbReference type="GO" id="GO:0004519">
    <property type="term" value="F:endonuclease activity"/>
    <property type="evidence" value="ECO:0007669"/>
    <property type="project" value="UniProtKB-KW"/>
</dbReference>
<dbReference type="InterPro" id="IPR005135">
    <property type="entry name" value="Endo/exonuclease/phosphatase"/>
</dbReference>
<comment type="subcellular location">
    <subcellularLocation>
        <location evidence="3">Nucleus</location>
        <location evidence="3">PML body</location>
    </subcellularLocation>
</comment>
<dbReference type="Pfam" id="PF03372">
    <property type="entry name" value="Exo_endo_phos"/>
    <property type="match status" value="1"/>
</dbReference>
<sequence>MWPWSTFFGPPVHPLPPPVAPQPATNHLYKFDPARQRWTQETSPDPDVSSINPNSPFSIISWNIDFSRPLPLARFGSALTLLQQLLSPHLVSLPPPPTILLLQEMHHTCFGPLLSNGFIREFYEITNIASPQSYSTVTLVPKSLAPLVSCVSRVAYMETQMSRDCVYVDLDLPAEGGQPFRRLRIANTHLESLRGFGDVARPKQLEAVYSLLTGVQIHGGLVAGDMNAITPEDATVPQSIGFTDSWLVGRAATEPPEGHTWGYQPPSRFPPGRLDKILTVGNIGCVDIQRIGLGAKVEGRDVWISDHYGLFGKVVLR</sequence>
<gene>
    <name evidence="12" type="ORF">FB45DRAFT_894327</name>
</gene>
<keyword evidence="4" id="KW-0540">Nuclease</keyword>
<keyword evidence="6" id="KW-0227">DNA damage</keyword>
<dbReference type="AlphaFoldDB" id="A0AAD7CGH6"/>
<dbReference type="Proteomes" id="UP001221142">
    <property type="component" value="Unassembled WGS sequence"/>
</dbReference>
<evidence type="ECO:0000313" key="13">
    <source>
        <dbReference type="Proteomes" id="UP001221142"/>
    </source>
</evidence>
<protein>
    <submittedName>
        <fullName evidence="12">Endonuclease/exonuclease/phosphatase</fullName>
    </submittedName>
</protein>
<accession>A0AAD7CGH6</accession>
<evidence type="ECO:0000256" key="7">
    <source>
        <dbReference type="ARBA" id="ARBA00022801"/>
    </source>
</evidence>
<dbReference type="GO" id="GO:0070260">
    <property type="term" value="F:5'-tyrosyl-DNA phosphodiesterase activity"/>
    <property type="evidence" value="ECO:0007669"/>
    <property type="project" value="TreeGrafter"/>
</dbReference>
<evidence type="ECO:0000256" key="8">
    <source>
        <dbReference type="ARBA" id="ARBA00022842"/>
    </source>
</evidence>
<evidence type="ECO:0000256" key="2">
    <source>
        <dbReference type="ARBA" id="ARBA00001946"/>
    </source>
</evidence>
<dbReference type="Gene3D" id="3.60.10.10">
    <property type="entry name" value="Endonuclease/exonuclease/phosphatase"/>
    <property type="match status" value="1"/>
</dbReference>